<dbReference type="SUPFAM" id="SSF46785">
    <property type="entry name" value="Winged helix' DNA-binding domain"/>
    <property type="match status" value="1"/>
</dbReference>
<keyword evidence="3" id="KW-0238">DNA-binding</keyword>
<dbReference type="AlphaFoldDB" id="W9GUC1"/>
<dbReference type="PATRIC" id="fig|1385369.3.peg.6703"/>
<protein>
    <recommendedName>
        <fullName evidence="8">HTH lysR-type domain-containing protein</fullName>
    </recommendedName>
</protein>
<dbReference type="GO" id="GO:2000142">
    <property type="term" value="P:regulation of DNA-templated transcription initiation"/>
    <property type="evidence" value="ECO:0007669"/>
    <property type="project" value="TreeGrafter"/>
</dbReference>
<evidence type="ECO:0000313" key="10">
    <source>
        <dbReference type="Proteomes" id="UP000019486"/>
    </source>
</evidence>
<dbReference type="GO" id="GO:0003677">
    <property type="term" value="F:DNA binding"/>
    <property type="evidence" value="ECO:0007669"/>
    <property type="project" value="UniProtKB-KW"/>
</dbReference>
<dbReference type="InterPro" id="IPR036390">
    <property type="entry name" value="WH_DNA-bd_sf"/>
</dbReference>
<evidence type="ECO:0000256" key="1">
    <source>
        <dbReference type="ARBA" id="ARBA00009437"/>
    </source>
</evidence>
<dbReference type="OrthoDB" id="8479357at2"/>
<keyword evidence="10" id="KW-1185">Reference proteome</keyword>
<keyword evidence="4" id="KW-0010">Activator</keyword>
<dbReference type="PRINTS" id="PR00039">
    <property type="entry name" value="HTHLYSR"/>
</dbReference>
<dbReference type="RefSeq" id="WP_051513890.1">
    <property type="nucleotide sequence ID" value="NZ_AVFL01000048.1"/>
</dbReference>
<dbReference type="STRING" id="1385369.N825_29045"/>
<reference evidence="9 10" key="1">
    <citation type="submission" date="2013-08" db="EMBL/GenBank/DDBJ databases">
        <title>The genome sequence of Skermanella stibiiresistens.</title>
        <authorList>
            <person name="Zhu W."/>
            <person name="Wang G."/>
        </authorList>
    </citation>
    <scope>NUCLEOTIDE SEQUENCE [LARGE SCALE GENOMIC DNA]</scope>
    <source>
        <strain evidence="9 10">SB22</strain>
    </source>
</reference>
<evidence type="ECO:0000256" key="2">
    <source>
        <dbReference type="ARBA" id="ARBA00023015"/>
    </source>
</evidence>
<dbReference type="PROSITE" id="PS50931">
    <property type="entry name" value="HTH_LYSR"/>
    <property type="match status" value="1"/>
</dbReference>
<comment type="similarity">
    <text evidence="1">Belongs to the LysR transcriptional regulatory family.</text>
</comment>
<feature type="coiled-coil region" evidence="6">
    <location>
        <begin position="61"/>
        <end position="88"/>
    </location>
</feature>
<proteinExistence type="inferred from homology"/>
<dbReference type="Gene3D" id="3.40.190.290">
    <property type="match status" value="1"/>
</dbReference>
<evidence type="ECO:0000256" key="6">
    <source>
        <dbReference type="SAM" id="Coils"/>
    </source>
</evidence>
<feature type="domain" description="HTH lysR-type" evidence="8">
    <location>
        <begin position="1"/>
        <end position="58"/>
    </location>
</feature>
<dbReference type="EMBL" id="AVFL01000048">
    <property type="protein sequence ID" value="EWY36246.1"/>
    <property type="molecule type" value="Genomic_DNA"/>
</dbReference>
<dbReference type="InterPro" id="IPR005119">
    <property type="entry name" value="LysR_subst-bd"/>
</dbReference>
<evidence type="ECO:0000256" key="7">
    <source>
        <dbReference type="SAM" id="MobiDB-lite"/>
    </source>
</evidence>
<keyword evidence="5" id="KW-0804">Transcription</keyword>
<dbReference type="FunFam" id="1.10.10.10:FF:000001">
    <property type="entry name" value="LysR family transcriptional regulator"/>
    <property type="match status" value="1"/>
</dbReference>
<feature type="region of interest" description="Disordered" evidence="7">
    <location>
        <begin position="297"/>
        <end position="324"/>
    </location>
</feature>
<keyword evidence="2" id="KW-0805">Transcription regulation</keyword>
<sequence>MNSQQLEYFCKIVEHGSISRAALALSINQSALSRHIRNLEEELGVSLFYRNGRGVMLTDHGKRLLERATRALEEMELARQEAANARSTGLESVIIGMTPTVGRLLVRPLAQELISMHPRIKLRFVEGLSGDLVEWLERGRLDMAVMYQATGVTAIRSEKLITERLALVTSASAQPLPPRTRTSSLGSFPLILPSAPYGLRRLVNMSAANQHIDLKIRIEADSFESMLSLVKAGLGSTILPESAVEAEVRRGELRTSLLIDEPITWAIGLATPTNRPLVQGLSGIAAVIRRELRRFDMSRRDPEGSEAGDRKPTINTEHLSRDEA</sequence>
<comment type="caution">
    <text evidence="9">The sequence shown here is derived from an EMBL/GenBank/DDBJ whole genome shotgun (WGS) entry which is preliminary data.</text>
</comment>
<organism evidence="9 10">
    <name type="scientific">Skermanella stibiiresistens SB22</name>
    <dbReference type="NCBI Taxonomy" id="1385369"/>
    <lineage>
        <taxon>Bacteria</taxon>
        <taxon>Pseudomonadati</taxon>
        <taxon>Pseudomonadota</taxon>
        <taxon>Alphaproteobacteria</taxon>
        <taxon>Rhodospirillales</taxon>
        <taxon>Azospirillaceae</taxon>
        <taxon>Skermanella</taxon>
    </lineage>
</organism>
<dbReference type="GO" id="GO:0003700">
    <property type="term" value="F:DNA-binding transcription factor activity"/>
    <property type="evidence" value="ECO:0007669"/>
    <property type="project" value="InterPro"/>
</dbReference>
<dbReference type="Gene3D" id="1.10.10.10">
    <property type="entry name" value="Winged helix-like DNA-binding domain superfamily/Winged helix DNA-binding domain"/>
    <property type="match status" value="1"/>
</dbReference>
<dbReference type="Pfam" id="PF03466">
    <property type="entry name" value="LysR_substrate"/>
    <property type="match status" value="1"/>
</dbReference>
<dbReference type="Proteomes" id="UP000019486">
    <property type="component" value="Unassembled WGS sequence"/>
</dbReference>
<evidence type="ECO:0000256" key="4">
    <source>
        <dbReference type="ARBA" id="ARBA00023159"/>
    </source>
</evidence>
<dbReference type="SUPFAM" id="SSF53850">
    <property type="entry name" value="Periplasmic binding protein-like II"/>
    <property type="match status" value="1"/>
</dbReference>
<accession>W9GUC1</accession>
<keyword evidence="6" id="KW-0175">Coiled coil</keyword>
<dbReference type="Pfam" id="PF00126">
    <property type="entry name" value="HTH_1"/>
    <property type="match status" value="1"/>
</dbReference>
<gene>
    <name evidence="9" type="ORF">N825_29045</name>
</gene>
<dbReference type="PANTHER" id="PTHR30293">
    <property type="entry name" value="TRANSCRIPTIONAL REGULATORY PROTEIN NAC-RELATED"/>
    <property type="match status" value="1"/>
</dbReference>
<dbReference type="InterPro" id="IPR036388">
    <property type="entry name" value="WH-like_DNA-bd_sf"/>
</dbReference>
<evidence type="ECO:0000256" key="3">
    <source>
        <dbReference type="ARBA" id="ARBA00023125"/>
    </source>
</evidence>
<evidence type="ECO:0000256" key="5">
    <source>
        <dbReference type="ARBA" id="ARBA00023163"/>
    </source>
</evidence>
<evidence type="ECO:0000313" key="9">
    <source>
        <dbReference type="EMBL" id="EWY36246.1"/>
    </source>
</evidence>
<dbReference type="InterPro" id="IPR000847">
    <property type="entry name" value="LysR_HTH_N"/>
</dbReference>
<name>W9GUC1_9PROT</name>
<evidence type="ECO:0000259" key="8">
    <source>
        <dbReference type="PROSITE" id="PS50931"/>
    </source>
</evidence>
<dbReference type="PANTHER" id="PTHR30293:SF0">
    <property type="entry name" value="NITROGEN ASSIMILATION REGULATORY PROTEIN NAC"/>
    <property type="match status" value="1"/>
</dbReference>